<evidence type="ECO:0000256" key="1">
    <source>
        <dbReference type="ARBA" id="ARBA00004651"/>
    </source>
</evidence>
<dbReference type="InterPro" id="IPR011701">
    <property type="entry name" value="MFS"/>
</dbReference>
<gene>
    <name evidence="8" type="ORF">THERU_07535</name>
</gene>
<dbReference type="OrthoDB" id="9803985at2"/>
<organism evidence="9">
    <name type="scientific">Thermocrinis ruber</name>
    <dbReference type="NCBI Taxonomy" id="75906"/>
    <lineage>
        <taxon>Bacteria</taxon>
        <taxon>Pseudomonadati</taxon>
        <taxon>Aquificota</taxon>
        <taxon>Aquificia</taxon>
        <taxon>Aquificales</taxon>
        <taxon>Aquificaceae</taxon>
        <taxon>Thermocrinis</taxon>
    </lineage>
</organism>
<feature type="transmembrane region" description="Helical" evidence="6">
    <location>
        <begin position="272"/>
        <end position="288"/>
    </location>
</feature>
<accession>W0DD63</accession>
<comment type="subcellular location">
    <subcellularLocation>
        <location evidence="1">Cell membrane</location>
        <topology evidence="1">Multi-pass membrane protein</topology>
    </subcellularLocation>
</comment>
<name>W0DD63_9AQUI</name>
<feature type="domain" description="Major facilitator superfamily (MFS) profile" evidence="7">
    <location>
        <begin position="1"/>
        <end position="187"/>
    </location>
</feature>
<keyword evidence="4 6" id="KW-1133">Transmembrane helix</keyword>
<dbReference type="PANTHER" id="PTHR42688:SF1">
    <property type="entry name" value="BLR5212 PROTEIN"/>
    <property type="match status" value="1"/>
</dbReference>
<keyword evidence="5 6" id="KW-0472">Membrane</keyword>
<dbReference type="GO" id="GO:0022857">
    <property type="term" value="F:transmembrane transporter activity"/>
    <property type="evidence" value="ECO:0007669"/>
    <property type="project" value="InterPro"/>
</dbReference>
<proteinExistence type="predicted"/>
<dbReference type="Gene3D" id="1.20.1250.20">
    <property type="entry name" value="MFS general substrate transporter like domains"/>
    <property type="match status" value="2"/>
</dbReference>
<dbReference type="GO" id="GO:0005886">
    <property type="term" value="C:plasma membrane"/>
    <property type="evidence" value="ECO:0007669"/>
    <property type="project" value="UniProtKB-SubCell"/>
</dbReference>
<dbReference type="CDD" id="cd17370">
    <property type="entry name" value="MFS_MJ1317_like"/>
    <property type="match status" value="1"/>
</dbReference>
<dbReference type="PROSITE" id="PS50850">
    <property type="entry name" value="MFS"/>
    <property type="match status" value="1"/>
</dbReference>
<feature type="transmembrane region" description="Helical" evidence="6">
    <location>
        <begin position="208"/>
        <end position="230"/>
    </location>
</feature>
<dbReference type="HOGENOM" id="CLU_040020_2_0_0"/>
<dbReference type="SUPFAM" id="SSF103473">
    <property type="entry name" value="MFS general substrate transporter"/>
    <property type="match status" value="1"/>
</dbReference>
<evidence type="ECO:0000313" key="8">
    <source>
        <dbReference type="EMBL" id="AHE96549.1"/>
    </source>
</evidence>
<evidence type="ECO:0000256" key="4">
    <source>
        <dbReference type="ARBA" id="ARBA00022989"/>
    </source>
</evidence>
<evidence type="ECO:0000256" key="5">
    <source>
        <dbReference type="ARBA" id="ARBA00023136"/>
    </source>
</evidence>
<evidence type="ECO:0000256" key="6">
    <source>
        <dbReference type="SAM" id="Phobius"/>
    </source>
</evidence>
<dbReference type="KEGG" id="trd:THERU_07535"/>
<dbReference type="Pfam" id="PF07690">
    <property type="entry name" value="MFS_1"/>
    <property type="match status" value="1"/>
</dbReference>
<evidence type="ECO:0000259" key="7">
    <source>
        <dbReference type="PROSITE" id="PS50850"/>
    </source>
</evidence>
<feature type="transmembrane region" description="Helical" evidence="6">
    <location>
        <begin position="329"/>
        <end position="348"/>
    </location>
</feature>
<dbReference type="eggNOG" id="COG2211">
    <property type="taxonomic scope" value="Bacteria"/>
</dbReference>
<evidence type="ECO:0000256" key="3">
    <source>
        <dbReference type="ARBA" id="ARBA00022692"/>
    </source>
</evidence>
<dbReference type="PANTHER" id="PTHR42688">
    <property type="entry name" value="CONSERVED PROTEIN"/>
    <property type="match status" value="1"/>
</dbReference>
<sequence>MASSYIFILLMGVVSLLSDFTYEGGRSILGPYLALLSASPFVIGFLSGLSELAGYVLRLVSGYLSDKLKKPWAFVFLGYAMNLLSVPLLALVPNWQWAGALMILERFGKALRTPSRDALLSQATERVGHGKGFGIHEFLDQVGAFWGPLFVSAVLYYFTNNYRLAFASLLPSALLALFVLFLSKRYHQGNVKTAEDSKEKSKGTHPGFWHYVAFSSLLGLSFVPITLITYHGKVHLGLSDALPPFLFALAMLMDGFSALLFGCLFDRIGFKALALGVVITAIYPYFIFSGSETLFIAGTLLWGVQLGMHESVVRSGVAKLSTPSFRGRAYGIFHLFFGLSVFLGASVMGRLYEILPVLLAVFSIGFQLLSLLILKKVVDHSHPNKGSVLHLF</sequence>
<reference evidence="8 9" key="1">
    <citation type="submission" date="2013-12" db="EMBL/GenBank/DDBJ databases">
        <authorList>
            <consortium name="DOE Joint Genome Institute"/>
            <person name="Eisen J."/>
            <person name="Huntemann M."/>
            <person name="Han J."/>
            <person name="Chen A."/>
            <person name="Kyrpides N."/>
            <person name="Mavromatis K."/>
            <person name="Markowitz V."/>
            <person name="Palaniappan K."/>
            <person name="Ivanova N."/>
            <person name="Schaumberg A."/>
            <person name="Pati A."/>
            <person name="Liolios K."/>
            <person name="Nordberg H.P."/>
            <person name="Cantor M.N."/>
            <person name="Hua S.X."/>
            <person name="Woyke T."/>
        </authorList>
    </citation>
    <scope>NUCLEOTIDE SEQUENCE [LARGE SCALE GENOMIC DNA]</scope>
    <source>
        <strain evidence="8 9">DSM 23557</strain>
    </source>
</reference>
<keyword evidence="9" id="KW-1185">Reference proteome</keyword>
<dbReference type="RefSeq" id="WP_025306625.1">
    <property type="nucleotide sequence ID" value="NZ_CP007028.1"/>
</dbReference>
<dbReference type="InterPro" id="IPR020846">
    <property type="entry name" value="MFS_dom"/>
</dbReference>
<feature type="transmembrane region" description="Helical" evidence="6">
    <location>
        <begin position="354"/>
        <end position="374"/>
    </location>
</feature>
<dbReference type="InterPro" id="IPR052425">
    <property type="entry name" value="Uncharacterized_MFS-type"/>
</dbReference>
<feature type="transmembrane region" description="Helical" evidence="6">
    <location>
        <begin position="29"/>
        <end position="52"/>
    </location>
</feature>
<feature type="transmembrane region" description="Helical" evidence="6">
    <location>
        <begin position="242"/>
        <end position="265"/>
    </location>
</feature>
<dbReference type="AlphaFoldDB" id="W0DD63"/>
<protein>
    <submittedName>
        <fullName evidence="8">MFS transporter</fullName>
    </submittedName>
</protein>
<feature type="transmembrane region" description="Helical" evidence="6">
    <location>
        <begin position="164"/>
        <end position="182"/>
    </location>
</feature>
<keyword evidence="3 6" id="KW-0812">Transmembrane</keyword>
<feature type="transmembrane region" description="Helical" evidence="6">
    <location>
        <begin position="72"/>
        <end position="92"/>
    </location>
</feature>
<evidence type="ECO:0000256" key="2">
    <source>
        <dbReference type="ARBA" id="ARBA00022475"/>
    </source>
</evidence>
<keyword evidence="2" id="KW-1003">Cell membrane</keyword>
<dbReference type="Proteomes" id="UP000018914">
    <property type="component" value="Chromosome"/>
</dbReference>
<evidence type="ECO:0000313" key="9">
    <source>
        <dbReference type="Proteomes" id="UP000018914"/>
    </source>
</evidence>
<feature type="transmembrane region" description="Helical" evidence="6">
    <location>
        <begin position="6"/>
        <end position="22"/>
    </location>
</feature>
<dbReference type="InterPro" id="IPR036259">
    <property type="entry name" value="MFS_trans_sf"/>
</dbReference>
<dbReference type="STRING" id="75906.THERU_07535"/>
<dbReference type="EMBL" id="CP007028">
    <property type="protein sequence ID" value="AHE96549.1"/>
    <property type="molecule type" value="Genomic_DNA"/>
</dbReference>